<dbReference type="PANTHER" id="PTHR36888">
    <property type="entry name" value="TETRATRICOPEPTIDE-LIKE HELICAL DOMAIN-CONTAINING PROTEIN-RELATED"/>
    <property type="match status" value="1"/>
</dbReference>
<dbReference type="Proteomes" id="UP001318860">
    <property type="component" value="Unassembled WGS sequence"/>
</dbReference>
<gene>
    <name evidence="2" type="ORF">DH2020_017386</name>
</gene>
<keyword evidence="3" id="KW-1185">Reference proteome</keyword>
<accession>A0ABR0WSE3</accession>
<evidence type="ECO:0000313" key="3">
    <source>
        <dbReference type="Proteomes" id="UP001318860"/>
    </source>
</evidence>
<name>A0ABR0WSE3_REHGL</name>
<evidence type="ECO:0000313" key="2">
    <source>
        <dbReference type="EMBL" id="KAK6149861.1"/>
    </source>
</evidence>
<keyword evidence="1" id="KW-0812">Transmembrane</keyword>
<dbReference type="EMBL" id="JABTTQ020000009">
    <property type="protein sequence ID" value="KAK6149861.1"/>
    <property type="molecule type" value="Genomic_DNA"/>
</dbReference>
<feature type="transmembrane region" description="Helical" evidence="1">
    <location>
        <begin position="120"/>
        <end position="138"/>
    </location>
</feature>
<comment type="caution">
    <text evidence="2">The sequence shown here is derived from an EMBL/GenBank/DDBJ whole genome shotgun (WGS) entry which is preliminary data.</text>
</comment>
<keyword evidence="1" id="KW-1133">Transmembrane helix</keyword>
<reference evidence="2 3" key="1">
    <citation type="journal article" date="2021" name="Comput. Struct. Biotechnol. J.">
        <title>De novo genome assembly of the potent medicinal plant Rehmannia glutinosa using nanopore technology.</title>
        <authorList>
            <person name="Ma L."/>
            <person name="Dong C."/>
            <person name="Song C."/>
            <person name="Wang X."/>
            <person name="Zheng X."/>
            <person name="Niu Y."/>
            <person name="Chen S."/>
            <person name="Feng W."/>
        </authorList>
    </citation>
    <scope>NUCLEOTIDE SEQUENCE [LARGE SCALE GENOMIC DNA]</scope>
    <source>
        <strain evidence="2">DH-2019</strain>
    </source>
</reference>
<proteinExistence type="predicted"/>
<dbReference type="InterPro" id="IPR011990">
    <property type="entry name" value="TPR-like_helical_dom_sf"/>
</dbReference>
<organism evidence="2 3">
    <name type="scientific">Rehmannia glutinosa</name>
    <name type="common">Chinese foxglove</name>
    <dbReference type="NCBI Taxonomy" id="99300"/>
    <lineage>
        <taxon>Eukaryota</taxon>
        <taxon>Viridiplantae</taxon>
        <taxon>Streptophyta</taxon>
        <taxon>Embryophyta</taxon>
        <taxon>Tracheophyta</taxon>
        <taxon>Spermatophyta</taxon>
        <taxon>Magnoliopsida</taxon>
        <taxon>eudicotyledons</taxon>
        <taxon>Gunneridae</taxon>
        <taxon>Pentapetalae</taxon>
        <taxon>asterids</taxon>
        <taxon>lamiids</taxon>
        <taxon>Lamiales</taxon>
        <taxon>Orobanchaceae</taxon>
        <taxon>Rehmannieae</taxon>
        <taxon>Rehmannia</taxon>
    </lineage>
</organism>
<dbReference type="PANTHER" id="PTHR36888:SF2">
    <property type="entry name" value="TETRATRICOPEPTIDE REPEAT (TPR)-LIKE SUPERFAMILY PROTEIN"/>
    <property type="match status" value="1"/>
</dbReference>
<keyword evidence="1" id="KW-0472">Membrane</keyword>
<dbReference type="Gene3D" id="1.25.40.10">
    <property type="entry name" value="Tetratricopeptide repeat domain"/>
    <property type="match status" value="1"/>
</dbReference>
<evidence type="ECO:0000256" key="1">
    <source>
        <dbReference type="SAM" id="Phobius"/>
    </source>
</evidence>
<protein>
    <submittedName>
        <fullName evidence="2">Uncharacterized protein</fullName>
    </submittedName>
</protein>
<sequence length="737" mass="82948">MRTLICKKPHFRFRPNLPTSNFFFSQTHKNHHGFLRIHPKKFHYTMKPLILCSAAAPQSLSYGGWDDSQLTGDSVNSGESNQFYNFLSSLGIGDKKYVFVYLFGFVCALAISRVKISTIMVFPASAIVFALGFSVGLVKGGHSKELRLNVNRQKVVDDTFRGFIEKLRNLGDNLKGYNADVLNLKNGIKRSIESNHVTVSDLEGYVAVIQSVDISLRSTIDLVESCIQSILGGNLENEGGSDHDSGRRKKKSGDNGLNFSRYFDGLFGRKFDGPKPGKVESMYVEERKNKKQANILAAAPVEKENLNSALNGDLEKKSASVLDNPFDSTVRARNRAENFVDGTGMENIAVENEKRNVTERNDTAKAVFDQTIYSYRNKTSKFVNNQQVCLDDYQDDVETMSSHNSSCNSVDVSISMNHSAASFGHQQKRETLKRNYSYLENTEEDQQEYPKYSYTKGTFGSKKRPSFANQESAQDNVFGNDLEFNRYLSEANNLLKEAKGCLTKQVDDGRTEHALRKSATLLSKAIDMRPMSLLAVGQLGNTYLLHGELKLRMSRELRSLLVRTDPFSDEEWGKILNRFDDQLGSKDKITSALVNVCEECEELLIKAGRKYKLALSIDGNDMRALYNWGLALTFRAQLIADIGPSAARDADKVFLAAIDKFDAMMSKSNAYAPDALFRWGAALQQRSRLRPSRSREKVKLLQQARRLYEDALHMDSGNRPVREALSSCISELDYWDF</sequence>
<dbReference type="SUPFAM" id="SSF48452">
    <property type="entry name" value="TPR-like"/>
    <property type="match status" value="1"/>
</dbReference>